<evidence type="ECO:0000313" key="2">
    <source>
        <dbReference type="Proteomes" id="UP000830395"/>
    </source>
</evidence>
<reference evidence="1" key="1">
    <citation type="submission" date="2020-02" db="EMBL/GenBank/DDBJ databases">
        <title>Genome sequencing of the panga catfish, Pangasius djambal.</title>
        <authorList>
            <person name="Wen M."/>
            <person name="Zahm M."/>
            <person name="Roques C."/>
            <person name="Cabau C."/>
            <person name="Klopp C."/>
            <person name="Donnadieu C."/>
            <person name="Jouanno E."/>
            <person name="Avarre J.-C."/>
            <person name="Campet M."/>
            <person name="Ha T."/>
            <person name="Dugue R."/>
            <person name="Lampietro C."/>
            <person name="Louis A."/>
            <person name="Herpin A."/>
            <person name="Echchiki A."/>
            <person name="Berthelot C."/>
            <person name="Parey E."/>
            <person name="Roest-Crollius H."/>
            <person name="Braasch I."/>
            <person name="Postlethwait J.H."/>
            <person name="Bobe J."/>
            <person name="Montfort J."/>
            <person name="Bouchez O."/>
            <person name="Begum T."/>
            <person name="Schartl M."/>
            <person name="Gustiano R."/>
            <person name="Guiguen Y."/>
        </authorList>
    </citation>
    <scope>NUCLEOTIDE SEQUENCE</scope>
    <source>
        <strain evidence="1">Pdj_M5554</strain>
    </source>
</reference>
<dbReference type="EMBL" id="CM040982">
    <property type="protein sequence ID" value="MCJ8734572.1"/>
    <property type="molecule type" value="Genomic_DNA"/>
</dbReference>
<keyword evidence="2" id="KW-1185">Reference proteome</keyword>
<sequence>MASGKKSALLSSLAAYGDDSEQDSDPDTDEQEAHGGLVSAGYGDDDAGRAEDGDERDSGNEESDENDRNSEVDDSDSAEPHEDSKLYSFPSLELRGPNLLQHDDAPVHKASSMKTWCVKVGVEELKCPAQSPDLNPTEHRLHPRPPRHPNISA</sequence>
<proteinExistence type="predicted"/>
<dbReference type="Proteomes" id="UP000830395">
    <property type="component" value="Chromosome 8"/>
</dbReference>
<comment type="caution">
    <text evidence="1">The sequence shown here is derived from an EMBL/GenBank/DDBJ whole genome shotgun (WGS) entry which is preliminary data.</text>
</comment>
<name>A0ACC5YGU9_9TELE</name>
<protein>
    <submittedName>
        <fullName evidence="1">Uncharacterized protein</fullName>
    </submittedName>
</protein>
<gene>
    <name evidence="1" type="ORF">PDJAM_G00236930</name>
</gene>
<organism evidence="1 2">
    <name type="scientific">Pangasius djambal</name>
    <dbReference type="NCBI Taxonomy" id="1691987"/>
    <lineage>
        <taxon>Eukaryota</taxon>
        <taxon>Metazoa</taxon>
        <taxon>Chordata</taxon>
        <taxon>Craniata</taxon>
        <taxon>Vertebrata</taxon>
        <taxon>Euteleostomi</taxon>
        <taxon>Actinopterygii</taxon>
        <taxon>Neopterygii</taxon>
        <taxon>Teleostei</taxon>
        <taxon>Ostariophysi</taxon>
        <taxon>Siluriformes</taxon>
        <taxon>Pangasiidae</taxon>
        <taxon>Pangasius</taxon>
    </lineage>
</organism>
<accession>A0ACC5YGU9</accession>
<evidence type="ECO:0000313" key="1">
    <source>
        <dbReference type="EMBL" id="MCJ8734572.1"/>
    </source>
</evidence>